<dbReference type="GO" id="GO:0016887">
    <property type="term" value="F:ATP hydrolysis activity"/>
    <property type="evidence" value="ECO:0007669"/>
    <property type="project" value="InterPro"/>
</dbReference>
<evidence type="ECO:0000313" key="13">
    <source>
        <dbReference type="EMBL" id="CAF1048505.1"/>
    </source>
</evidence>
<feature type="transmembrane region" description="Helical" evidence="10">
    <location>
        <begin position="168"/>
        <end position="191"/>
    </location>
</feature>
<reference evidence="13" key="1">
    <citation type="submission" date="2021-02" db="EMBL/GenBank/DDBJ databases">
        <authorList>
            <person name="Nowell W R."/>
        </authorList>
    </citation>
    <scope>NUCLEOTIDE SEQUENCE</scope>
</reference>
<dbReference type="FunFam" id="3.40.50.300:FF:000163">
    <property type="entry name" value="Multidrug resistance-associated protein member 4"/>
    <property type="match status" value="1"/>
</dbReference>
<dbReference type="InterPro" id="IPR044746">
    <property type="entry name" value="ABCC_6TM_D1"/>
</dbReference>
<keyword evidence="14" id="KW-1185">Reference proteome</keyword>
<dbReference type="InterPro" id="IPR017871">
    <property type="entry name" value="ABC_transporter-like_CS"/>
</dbReference>
<keyword evidence="7" id="KW-0067">ATP-binding</keyword>
<feature type="transmembrane region" description="Helical" evidence="10">
    <location>
        <begin position="357"/>
        <end position="377"/>
    </location>
</feature>
<dbReference type="InterPro" id="IPR011527">
    <property type="entry name" value="ABC1_TM_dom"/>
</dbReference>
<evidence type="ECO:0000313" key="14">
    <source>
        <dbReference type="Proteomes" id="UP000663828"/>
    </source>
</evidence>
<dbReference type="FunFam" id="1.20.1560.10:FF:000013">
    <property type="entry name" value="ABC transporter C family member 2"/>
    <property type="match status" value="1"/>
</dbReference>
<dbReference type="FunFam" id="3.40.50.300:FF:000997">
    <property type="entry name" value="Multidrug resistance-associated protein 1"/>
    <property type="match status" value="1"/>
</dbReference>
<dbReference type="CDD" id="cd18580">
    <property type="entry name" value="ABC_6TM_ABCC_D2"/>
    <property type="match status" value="1"/>
</dbReference>
<protein>
    <submittedName>
        <fullName evidence="13">Uncharacterized protein</fullName>
    </submittedName>
</protein>
<feature type="domain" description="ABC transmembrane type-1" evidence="12">
    <location>
        <begin position="735"/>
        <end position="1009"/>
    </location>
</feature>
<keyword evidence="6" id="KW-0547">Nucleotide-binding</keyword>
<dbReference type="Pfam" id="PF00664">
    <property type="entry name" value="ABC_membrane"/>
    <property type="match status" value="2"/>
</dbReference>
<evidence type="ECO:0000256" key="9">
    <source>
        <dbReference type="ARBA" id="ARBA00023136"/>
    </source>
</evidence>
<dbReference type="Gene3D" id="3.40.50.300">
    <property type="entry name" value="P-loop containing nucleotide triphosphate hydrolases"/>
    <property type="match status" value="2"/>
</dbReference>
<evidence type="ECO:0000256" key="1">
    <source>
        <dbReference type="ARBA" id="ARBA00004141"/>
    </source>
</evidence>
<feature type="transmembrane region" description="Helical" evidence="10">
    <location>
        <begin position="127"/>
        <end position="148"/>
    </location>
</feature>
<dbReference type="PANTHER" id="PTHR24223:SF456">
    <property type="entry name" value="MULTIDRUG RESISTANCE-ASSOCIATED PROTEIN LETHAL(2)03659"/>
    <property type="match status" value="1"/>
</dbReference>
<dbReference type="AlphaFoldDB" id="A0A814KF05"/>
<dbReference type="CDD" id="cd03250">
    <property type="entry name" value="ABCC_MRP_domain1"/>
    <property type="match status" value="1"/>
</dbReference>
<keyword evidence="8 10" id="KW-1133">Transmembrane helix</keyword>
<evidence type="ECO:0000256" key="3">
    <source>
        <dbReference type="ARBA" id="ARBA00022448"/>
    </source>
</evidence>
<feature type="domain" description="ABC transmembrane type-1" evidence="12">
    <location>
        <begin position="128"/>
        <end position="406"/>
    </location>
</feature>
<dbReference type="SUPFAM" id="SSF90123">
    <property type="entry name" value="ABC transporter transmembrane region"/>
    <property type="match status" value="2"/>
</dbReference>
<dbReference type="SUPFAM" id="SSF52540">
    <property type="entry name" value="P-loop containing nucleoside triphosphate hydrolases"/>
    <property type="match status" value="2"/>
</dbReference>
<dbReference type="InterPro" id="IPR050173">
    <property type="entry name" value="ABC_transporter_C-like"/>
</dbReference>
<comment type="caution">
    <text evidence="13">The sequence shown here is derived from an EMBL/GenBank/DDBJ whole genome shotgun (WGS) entry which is preliminary data.</text>
</comment>
<feature type="transmembrane region" description="Helical" evidence="10">
    <location>
        <begin position="248"/>
        <end position="267"/>
    </location>
</feature>
<accession>A0A814KF05</accession>
<evidence type="ECO:0000256" key="8">
    <source>
        <dbReference type="ARBA" id="ARBA00022989"/>
    </source>
</evidence>
<comment type="similarity">
    <text evidence="2">Belongs to the ABC transporter superfamily. ABCC family. Conjugate transporter (TC 3.A.1.208) subfamily.</text>
</comment>
<organism evidence="13 14">
    <name type="scientific">Adineta ricciae</name>
    <name type="common">Rotifer</name>
    <dbReference type="NCBI Taxonomy" id="249248"/>
    <lineage>
        <taxon>Eukaryota</taxon>
        <taxon>Metazoa</taxon>
        <taxon>Spiralia</taxon>
        <taxon>Gnathifera</taxon>
        <taxon>Rotifera</taxon>
        <taxon>Eurotatoria</taxon>
        <taxon>Bdelloidea</taxon>
        <taxon>Adinetida</taxon>
        <taxon>Adinetidae</taxon>
        <taxon>Adineta</taxon>
    </lineage>
</organism>
<name>A0A814KF05_ADIRI</name>
<feature type="transmembrane region" description="Helical" evidence="10">
    <location>
        <begin position="861"/>
        <end position="885"/>
    </location>
</feature>
<dbReference type="PROSITE" id="PS50893">
    <property type="entry name" value="ABC_TRANSPORTER_2"/>
    <property type="match status" value="2"/>
</dbReference>
<feature type="transmembrane region" description="Helical" evidence="10">
    <location>
        <begin position="273"/>
        <end position="294"/>
    </location>
</feature>
<dbReference type="PANTHER" id="PTHR24223">
    <property type="entry name" value="ATP-BINDING CASSETTE SUB-FAMILY C"/>
    <property type="match status" value="1"/>
</dbReference>
<evidence type="ECO:0000256" key="7">
    <source>
        <dbReference type="ARBA" id="ARBA00022840"/>
    </source>
</evidence>
<evidence type="ECO:0000259" key="12">
    <source>
        <dbReference type="PROSITE" id="PS50929"/>
    </source>
</evidence>
<dbReference type="PROSITE" id="PS00211">
    <property type="entry name" value="ABC_TRANSPORTER_1"/>
    <property type="match status" value="2"/>
</dbReference>
<dbReference type="InterPro" id="IPR003593">
    <property type="entry name" value="AAA+_ATPase"/>
</dbReference>
<dbReference type="EMBL" id="CAJNOR010000973">
    <property type="protein sequence ID" value="CAF1048505.1"/>
    <property type="molecule type" value="Genomic_DNA"/>
</dbReference>
<feature type="transmembrane region" description="Helical" evidence="10">
    <location>
        <begin position="728"/>
        <end position="750"/>
    </location>
</feature>
<dbReference type="GO" id="GO:0005524">
    <property type="term" value="F:ATP binding"/>
    <property type="evidence" value="ECO:0007669"/>
    <property type="project" value="UniProtKB-KW"/>
</dbReference>
<keyword evidence="4 10" id="KW-0812">Transmembrane</keyword>
<evidence type="ECO:0000256" key="6">
    <source>
        <dbReference type="ARBA" id="ARBA00022741"/>
    </source>
</evidence>
<dbReference type="InterPro" id="IPR036640">
    <property type="entry name" value="ABC1_TM_sf"/>
</dbReference>
<evidence type="ECO:0000259" key="11">
    <source>
        <dbReference type="PROSITE" id="PS50893"/>
    </source>
</evidence>
<gene>
    <name evidence="13" type="ORF">XAT740_LOCUS15641</name>
</gene>
<dbReference type="InterPro" id="IPR044726">
    <property type="entry name" value="ABCC_6TM_D2"/>
</dbReference>
<dbReference type="CDD" id="cd18579">
    <property type="entry name" value="ABC_6TM_ABCC_D1"/>
    <property type="match status" value="1"/>
</dbReference>
<evidence type="ECO:0000256" key="10">
    <source>
        <dbReference type="SAM" id="Phobius"/>
    </source>
</evidence>
<dbReference type="Pfam" id="PF00005">
    <property type="entry name" value="ABC_tran"/>
    <property type="match status" value="2"/>
</dbReference>
<feature type="domain" description="ABC transporter" evidence="11">
    <location>
        <begin position="449"/>
        <end position="673"/>
    </location>
</feature>
<dbReference type="PROSITE" id="PS50929">
    <property type="entry name" value="ABC_TM1F"/>
    <property type="match status" value="2"/>
</dbReference>
<keyword evidence="3" id="KW-0813">Transport</keyword>
<dbReference type="GO" id="GO:0140359">
    <property type="term" value="F:ABC-type transporter activity"/>
    <property type="evidence" value="ECO:0007669"/>
    <property type="project" value="InterPro"/>
</dbReference>
<dbReference type="CDD" id="cd03244">
    <property type="entry name" value="ABCC_MRP_domain2"/>
    <property type="match status" value="1"/>
</dbReference>
<feature type="transmembrane region" description="Helical" evidence="10">
    <location>
        <begin position="957"/>
        <end position="978"/>
    </location>
</feature>
<evidence type="ECO:0000256" key="4">
    <source>
        <dbReference type="ARBA" id="ARBA00022692"/>
    </source>
</evidence>
<evidence type="ECO:0000256" key="5">
    <source>
        <dbReference type="ARBA" id="ARBA00022737"/>
    </source>
</evidence>
<feature type="transmembrane region" description="Helical" evidence="10">
    <location>
        <begin position="770"/>
        <end position="788"/>
    </location>
</feature>
<feature type="domain" description="ABC transporter" evidence="11">
    <location>
        <begin position="1052"/>
        <end position="1271"/>
    </location>
</feature>
<sequence>MTHDYEERKPLLQDMDSLYINNNDRLFNERRTTSLMNMSNEKCEIHRNSSQLESSQSSWTRWAHVVFWWWLNPLLRLGHKQILTDEDLEDLPLQEKCLLSFQKLIMYDWSTTTTTWRIVLSAFRNETLLVGLILVPFLIVRLLQPLFLRNIIQQISSMESTSLDLKSISISVVGLILCTIIYAMVFQQFFFRSALLGRRIRHALSSIIYQHVLTTQTSAIQKTTSAQIINLLSDDISKFDELWTDGHFLWVGPLETLFTFLILWWIVGLLPTICSVITALLLIPVQFVLSRLFARYRAEKMSHADKRLQVFSEILHGCQLIKIYNWEKPMEKRVADMRQHELGTIKRANHLRAINECLFFSSPCLFSCVIFLSLWFLGYRLNAADVFVTLNYFIQLRFSLFRLLPLNIQQLSNVSVASKRIDSFMKLEKVQYQNSMLNVSVDKSENDIIVLCNASFSWGNDQTDLSSLNIHIESGQLVGIIGSVGAGKSSLFAALLSEMKQIGGQMQVNGSVSYAAQSPWIFADTIRANILLGKEMDEKRYTSVVRACCLDIDFKALGNAGDLTVVGERGVNLSGGQKARVSLARAIYVDADIYLFDDPLSAVDPKVAEQIFNACISSQGLLSKKTRLLITHQRRFVAASDISVLLVDGHIEAQGPFQELSVRYYPTSEIKDDIQRSTHRDNAQEISIVELDFKKAVADSQSIIHNETSFSAHANWKIRYRLFTETSLGYFGFYILIFLLVVGEFLYNISNYWLVEWTSQTYITQQTVTYFAYVYVVLVLSVVLISYVRADYWYYVLLNGSASLHNRMLKGIVYSSMRFFESNPSGRILNRASQDQLTIEEIIPAIFFDAVQVLMTVLGSVLVIVLINPLISIVVIPLIVAIWYLRNFHIVPSRQLRRLESVTRSPIYAFFSSSLDGLTTIRAFKVQEDFMKIFFKLTDANTRAYVPMLASNHWLGFHLDLIVILFQIATIIIGVATYNANTSAALALALAYAITLSQRLARGMQQLAETEIHMTSVERIDEYAQISPEEDDGGGNQETLVIESNWPSLGAIEFRNYTMRYRPELEPVLCNINLHISPMEKIGIIGRTGAGKSSLFQALFRLVERSAVNGEIFIDGIAISRLKRSYLRSHLSAIPQTPILFSGTLRYNLDPFDIYTDDECFNALKDVQLNHFIGLDMPVTEYGKNFSVGECQLICVARALLKHSKILLIDEATANIDHETDALIQKVIADKFRDRTILTIAHRLNTVAESDRILVMDQGRIAQFDVPNKIL</sequence>
<dbReference type="Gene3D" id="1.20.1560.10">
    <property type="entry name" value="ABC transporter type 1, transmembrane domain"/>
    <property type="match status" value="2"/>
</dbReference>
<dbReference type="GO" id="GO:0016020">
    <property type="term" value="C:membrane"/>
    <property type="evidence" value="ECO:0007669"/>
    <property type="project" value="UniProtKB-SubCell"/>
</dbReference>
<dbReference type="Proteomes" id="UP000663828">
    <property type="component" value="Unassembled WGS sequence"/>
</dbReference>
<keyword evidence="9 10" id="KW-0472">Membrane</keyword>
<dbReference type="InterPro" id="IPR027417">
    <property type="entry name" value="P-loop_NTPase"/>
</dbReference>
<comment type="subcellular location">
    <subcellularLocation>
        <location evidence="1">Membrane</location>
        <topology evidence="1">Multi-pass membrane protein</topology>
    </subcellularLocation>
</comment>
<keyword evidence="5" id="KW-0677">Repeat</keyword>
<proteinExistence type="inferred from homology"/>
<evidence type="ECO:0000256" key="2">
    <source>
        <dbReference type="ARBA" id="ARBA00009726"/>
    </source>
</evidence>
<dbReference type="InterPro" id="IPR003439">
    <property type="entry name" value="ABC_transporter-like_ATP-bd"/>
</dbReference>
<dbReference type="SMART" id="SM00382">
    <property type="entry name" value="AAA"/>
    <property type="match status" value="2"/>
</dbReference>